<proteinExistence type="predicted"/>
<reference evidence="1 2" key="1">
    <citation type="journal article" date="2015" name="Proc. Natl. Acad. Sci. U.S.A.">
        <title>The resurrection genome of Boea hygrometrica: A blueprint for survival of dehydration.</title>
        <authorList>
            <person name="Xiao L."/>
            <person name="Yang G."/>
            <person name="Zhang L."/>
            <person name="Yang X."/>
            <person name="Zhao S."/>
            <person name="Ji Z."/>
            <person name="Zhou Q."/>
            <person name="Hu M."/>
            <person name="Wang Y."/>
            <person name="Chen M."/>
            <person name="Xu Y."/>
            <person name="Jin H."/>
            <person name="Xiao X."/>
            <person name="Hu G."/>
            <person name="Bao F."/>
            <person name="Hu Y."/>
            <person name="Wan P."/>
            <person name="Li L."/>
            <person name="Deng X."/>
            <person name="Kuang T."/>
            <person name="Xiang C."/>
            <person name="Zhu J.K."/>
            <person name="Oliver M.J."/>
            <person name="He Y."/>
        </authorList>
    </citation>
    <scope>NUCLEOTIDE SEQUENCE [LARGE SCALE GENOMIC DNA]</scope>
    <source>
        <strain evidence="2">cv. XS01</strain>
    </source>
</reference>
<dbReference type="EMBL" id="KV005005">
    <property type="protein sequence ID" value="KZV35054.1"/>
    <property type="molecule type" value="Genomic_DNA"/>
</dbReference>
<organism evidence="1 2">
    <name type="scientific">Dorcoceras hygrometricum</name>
    <dbReference type="NCBI Taxonomy" id="472368"/>
    <lineage>
        <taxon>Eukaryota</taxon>
        <taxon>Viridiplantae</taxon>
        <taxon>Streptophyta</taxon>
        <taxon>Embryophyta</taxon>
        <taxon>Tracheophyta</taxon>
        <taxon>Spermatophyta</taxon>
        <taxon>Magnoliopsida</taxon>
        <taxon>eudicotyledons</taxon>
        <taxon>Gunneridae</taxon>
        <taxon>Pentapetalae</taxon>
        <taxon>asterids</taxon>
        <taxon>lamiids</taxon>
        <taxon>Lamiales</taxon>
        <taxon>Gesneriaceae</taxon>
        <taxon>Didymocarpoideae</taxon>
        <taxon>Trichosporeae</taxon>
        <taxon>Loxocarpinae</taxon>
        <taxon>Dorcoceras</taxon>
    </lineage>
</organism>
<keyword evidence="2" id="KW-1185">Reference proteome</keyword>
<name>A0A2Z7BL55_9LAMI</name>
<dbReference type="Proteomes" id="UP000250235">
    <property type="component" value="Unassembled WGS sequence"/>
</dbReference>
<accession>A0A2Z7BL55</accession>
<sequence length="80" mass="9213">MSFLSSTHEMPPFFTDVFGEEIPDSIGAPSGRTSYYNMDRGELSVNMIFKDKQDLIVSVKDYSIRIVRREYIVVENTQTL</sequence>
<evidence type="ECO:0000313" key="2">
    <source>
        <dbReference type="Proteomes" id="UP000250235"/>
    </source>
</evidence>
<gene>
    <name evidence="1" type="ORF">F511_04359</name>
</gene>
<dbReference type="AlphaFoldDB" id="A0A2Z7BL55"/>
<evidence type="ECO:0000313" key="1">
    <source>
        <dbReference type="EMBL" id="KZV35054.1"/>
    </source>
</evidence>
<protein>
    <submittedName>
        <fullName evidence="1">Uncharacterized protein</fullName>
    </submittedName>
</protein>